<dbReference type="Proteomes" id="UP000775872">
    <property type="component" value="Unassembled WGS sequence"/>
</dbReference>
<feature type="region of interest" description="Disordered" evidence="1">
    <location>
        <begin position="36"/>
        <end position="63"/>
    </location>
</feature>
<organism evidence="2 3">
    <name type="scientific">Clonostachys solani</name>
    <dbReference type="NCBI Taxonomy" id="160281"/>
    <lineage>
        <taxon>Eukaryota</taxon>
        <taxon>Fungi</taxon>
        <taxon>Dikarya</taxon>
        <taxon>Ascomycota</taxon>
        <taxon>Pezizomycotina</taxon>
        <taxon>Sordariomycetes</taxon>
        <taxon>Hypocreomycetidae</taxon>
        <taxon>Hypocreales</taxon>
        <taxon>Bionectriaceae</taxon>
        <taxon>Clonostachys</taxon>
    </lineage>
</organism>
<name>A0A9N9Z9Z9_9HYPO</name>
<protein>
    <submittedName>
        <fullName evidence="2">Uncharacterized protein</fullName>
    </submittedName>
</protein>
<comment type="caution">
    <text evidence="2">The sequence shown here is derived from an EMBL/GenBank/DDBJ whole genome shotgun (WGS) entry which is preliminary data.</text>
</comment>
<accession>A0A9N9Z9Z9</accession>
<dbReference type="AlphaFoldDB" id="A0A9N9Z9Z9"/>
<sequence>MLEYWPEMLYSGIRDAGSVLAGCPPAGWICHSTRKRRPDRVDPTLDCRQTPTSKEERDLGVSSTQMVRWMSGMASWSWPWP</sequence>
<reference evidence="2" key="1">
    <citation type="submission" date="2021-10" db="EMBL/GenBank/DDBJ databases">
        <authorList>
            <person name="Piombo E."/>
        </authorList>
    </citation>
    <scope>NUCLEOTIDE SEQUENCE</scope>
</reference>
<gene>
    <name evidence="2" type="ORF">CSOL1703_00017871</name>
</gene>
<keyword evidence="3" id="KW-1185">Reference proteome</keyword>
<evidence type="ECO:0000313" key="3">
    <source>
        <dbReference type="Proteomes" id="UP000775872"/>
    </source>
</evidence>
<evidence type="ECO:0000256" key="1">
    <source>
        <dbReference type="SAM" id="MobiDB-lite"/>
    </source>
</evidence>
<proteinExistence type="predicted"/>
<evidence type="ECO:0000313" key="2">
    <source>
        <dbReference type="EMBL" id="CAH0051530.1"/>
    </source>
</evidence>
<dbReference type="EMBL" id="CABFOC020000041">
    <property type="protein sequence ID" value="CAH0051530.1"/>
    <property type="molecule type" value="Genomic_DNA"/>
</dbReference>